<dbReference type="WBParaSite" id="JU765_v2.g18565.t1">
    <property type="protein sequence ID" value="JU765_v2.g18565.t1"/>
    <property type="gene ID" value="JU765_v2.g18565"/>
</dbReference>
<protein>
    <submittedName>
        <fullName evidence="2">Uncharacterized protein</fullName>
    </submittedName>
</protein>
<dbReference type="Proteomes" id="UP000887576">
    <property type="component" value="Unplaced"/>
</dbReference>
<proteinExistence type="predicted"/>
<evidence type="ECO:0000313" key="2">
    <source>
        <dbReference type="WBParaSite" id="JU765_v2.g18565.t1"/>
    </source>
</evidence>
<reference evidence="2" key="1">
    <citation type="submission" date="2022-11" db="UniProtKB">
        <authorList>
            <consortium name="WormBaseParasite"/>
        </authorList>
    </citation>
    <scope>IDENTIFICATION</scope>
</reference>
<sequence>MFIDDYLKFKPTEFADDDIYVCESKYLGRKQHFKKLSAWPFPEEKEKIKMEERKEPLKLVKIKSELAKEGSEVRSRASSERPKQIENDDSISDLISDRVKNLPRVLDIHREEVVDSKMQTDDGNVYYEQMLHNDVWYRKGDGVLAFKENAGHCDVYRIDKMWKTKDGEAFISGPFFCRPSEVKHDPSSATFYKREVIGVEQPDVVVDMKRVQARCVILTVRAYETCRRTEIPECDTFVCEKRVLGDKPFEKSCCSLLQKGYENNRETNPGNALPMDLENARNIKKLREYKQSLDVPEDEIYYFKTPLEMEKELSPVIASSETTLSVDQEIENESNAELSEAGQSAPDAQNNKWLATQPKLNAKSKSGYILFSAEVRKRIMSENPEAGFGEVSRIVGLEWKKLNDEQKRQYEVRATFIAEERAKNDLLTPSSKMLQPGQIRVHYCRWQTCDYSFDSQEGLYEHVKTSHTSQIVDGENQFVCLWTSCLKYRKEGKPFPSLPRLHRHIKEKHMPSSNKAIFPNQRTKHYFVYIPPEESAMNSSSKEAPSGHFINHPFGNPPANPISCTIATPLEEINALTAGTRTTYVQGVIADNTPHRTVKVVNYNPNQPQFVQQIPNGAMPVQYVTVNGQPVYQAVVVNQTPGQQPVVYHNTTGTIIQPQYYQQVPQSSGGQTITVNGQLSQPYAGHAAPGPIHVQHGVTHNSHPYQPQVSQSGTSSASQSHPQPAPSIDPRTVITRAPEPIFNQMPESFTTTKVLHSTIYKKYLENMASAKNRYVSRWDKTLGPANALPITSDKLPLVKQAAKRKVTDDEIARSLYLLRDQLLESTCLIRRRPEIQL</sequence>
<name>A0AC34QRF7_9BILA</name>
<accession>A0AC34QRF7</accession>
<organism evidence="1 2">
    <name type="scientific">Panagrolaimus sp. JU765</name>
    <dbReference type="NCBI Taxonomy" id="591449"/>
    <lineage>
        <taxon>Eukaryota</taxon>
        <taxon>Metazoa</taxon>
        <taxon>Ecdysozoa</taxon>
        <taxon>Nematoda</taxon>
        <taxon>Chromadorea</taxon>
        <taxon>Rhabditida</taxon>
        <taxon>Tylenchina</taxon>
        <taxon>Panagrolaimomorpha</taxon>
        <taxon>Panagrolaimoidea</taxon>
        <taxon>Panagrolaimidae</taxon>
        <taxon>Panagrolaimus</taxon>
    </lineage>
</organism>
<evidence type="ECO:0000313" key="1">
    <source>
        <dbReference type="Proteomes" id="UP000887576"/>
    </source>
</evidence>